<dbReference type="Pfam" id="PF02891">
    <property type="entry name" value="zf-MIZ"/>
    <property type="match status" value="1"/>
</dbReference>
<dbReference type="GO" id="GO:0016925">
    <property type="term" value="P:protein sumoylation"/>
    <property type="evidence" value="ECO:0007669"/>
    <property type="project" value="UniProtKB-UniPathway"/>
</dbReference>
<feature type="domain" description="PINIT" evidence="11">
    <location>
        <begin position="260"/>
        <end position="422"/>
    </location>
</feature>
<feature type="region of interest" description="Disordered" evidence="9">
    <location>
        <begin position="250"/>
        <end position="270"/>
    </location>
</feature>
<evidence type="ECO:0008006" key="14">
    <source>
        <dbReference type="Google" id="ProtNLM"/>
    </source>
</evidence>
<evidence type="ECO:0000256" key="6">
    <source>
        <dbReference type="ARBA" id="ARBA00022786"/>
    </source>
</evidence>
<evidence type="ECO:0000259" key="11">
    <source>
        <dbReference type="PROSITE" id="PS51466"/>
    </source>
</evidence>
<accession>A0A4P9ZT50</accession>
<protein>
    <recommendedName>
        <fullName evidence="14">PINIT domain-containing protein</fullName>
    </recommendedName>
</protein>
<feature type="region of interest" description="Disordered" evidence="9">
    <location>
        <begin position="544"/>
        <end position="755"/>
    </location>
</feature>
<evidence type="ECO:0000256" key="3">
    <source>
        <dbReference type="ARBA" id="ARBA00022679"/>
    </source>
</evidence>
<keyword evidence="13" id="KW-1185">Reference proteome</keyword>
<dbReference type="Pfam" id="PF14324">
    <property type="entry name" value="PINIT"/>
    <property type="match status" value="1"/>
</dbReference>
<feature type="compositionally biased region" description="Low complexity" evidence="9">
    <location>
        <begin position="204"/>
        <end position="215"/>
    </location>
</feature>
<dbReference type="UniPathway" id="UPA00886"/>
<feature type="region of interest" description="Disordered" evidence="9">
    <location>
        <begin position="112"/>
        <end position="230"/>
    </location>
</feature>
<evidence type="ECO:0000256" key="4">
    <source>
        <dbReference type="ARBA" id="ARBA00022723"/>
    </source>
</evidence>
<evidence type="ECO:0000313" key="12">
    <source>
        <dbReference type="EMBL" id="RKP36001.1"/>
    </source>
</evidence>
<dbReference type="Proteomes" id="UP000268162">
    <property type="component" value="Unassembled WGS sequence"/>
</dbReference>
<dbReference type="EMBL" id="ML002736">
    <property type="protein sequence ID" value="RKP36001.1"/>
    <property type="molecule type" value="Genomic_DNA"/>
</dbReference>
<reference evidence="13" key="1">
    <citation type="journal article" date="2018" name="Nat. Microbiol.">
        <title>Leveraging single-cell genomics to expand the fungal tree of life.</title>
        <authorList>
            <person name="Ahrendt S.R."/>
            <person name="Quandt C.A."/>
            <person name="Ciobanu D."/>
            <person name="Clum A."/>
            <person name="Salamov A."/>
            <person name="Andreopoulos B."/>
            <person name="Cheng J.F."/>
            <person name="Woyke T."/>
            <person name="Pelin A."/>
            <person name="Henrissat B."/>
            <person name="Reynolds N.K."/>
            <person name="Benny G.L."/>
            <person name="Smith M.E."/>
            <person name="James T.Y."/>
            <person name="Grigoriev I.V."/>
        </authorList>
    </citation>
    <scope>NUCLEOTIDE SEQUENCE [LARGE SCALE GENOMIC DNA]</scope>
    <source>
        <strain evidence="13">RSA 468</strain>
    </source>
</reference>
<keyword evidence="7" id="KW-0862">Zinc</keyword>
<keyword evidence="4" id="KW-0479">Metal-binding</keyword>
<keyword evidence="3" id="KW-0808">Transferase</keyword>
<comment type="similarity">
    <text evidence="2">Belongs to the PIAS family.</text>
</comment>
<dbReference type="AlphaFoldDB" id="A0A4P9ZT50"/>
<evidence type="ECO:0000313" key="13">
    <source>
        <dbReference type="Proteomes" id="UP000268162"/>
    </source>
</evidence>
<evidence type="ECO:0000256" key="8">
    <source>
        <dbReference type="PROSITE-ProRule" id="PRU00452"/>
    </source>
</evidence>
<feature type="compositionally biased region" description="Low complexity" evidence="9">
    <location>
        <begin position="113"/>
        <end position="129"/>
    </location>
</feature>
<evidence type="ECO:0000256" key="9">
    <source>
        <dbReference type="SAM" id="MobiDB-lite"/>
    </source>
</evidence>
<keyword evidence="5 8" id="KW-0863">Zinc-finger</keyword>
<feature type="compositionally biased region" description="Polar residues" evidence="9">
    <location>
        <begin position="590"/>
        <end position="602"/>
    </location>
</feature>
<feature type="compositionally biased region" description="Polar residues" evidence="9">
    <location>
        <begin position="731"/>
        <end position="741"/>
    </location>
</feature>
<dbReference type="GO" id="GO:0000785">
    <property type="term" value="C:chromatin"/>
    <property type="evidence" value="ECO:0007669"/>
    <property type="project" value="TreeGrafter"/>
</dbReference>
<dbReference type="PROSITE" id="PS51044">
    <property type="entry name" value="ZF_SP_RING"/>
    <property type="match status" value="1"/>
</dbReference>
<evidence type="ECO:0000256" key="1">
    <source>
        <dbReference type="ARBA" id="ARBA00004718"/>
    </source>
</evidence>
<proteinExistence type="inferred from homology"/>
<gene>
    <name evidence="12" type="ORF">BJ085DRAFT_33007</name>
</gene>
<feature type="compositionally biased region" description="Pro residues" evidence="9">
    <location>
        <begin position="663"/>
        <end position="680"/>
    </location>
</feature>
<evidence type="ECO:0000256" key="5">
    <source>
        <dbReference type="ARBA" id="ARBA00022771"/>
    </source>
</evidence>
<dbReference type="InterPro" id="IPR023321">
    <property type="entry name" value="PINIT"/>
</dbReference>
<dbReference type="CDD" id="cd16650">
    <property type="entry name" value="SP-RING_PIAS-like"/>
    <property type="match status" value="1"/>
</dbReference>
<dbReference type="InterPro" id="IPR038654">
    <property type="entry name" value="PINIT_sf"/>
</dbReference>
<evidence type="ECO:0000256" key="7">
    <source>
        <dbReference type="ARBA" id="ARBA00022833"/>
    </source>
</evidence>
<feature type="compositionally biased region" description="Polar residues" evidence="9">
    <location>
        <begin position="137"/>
        <end position="153"/>
    </location>
</feature>
<feature type="compositionally biased region" description="Basic and acidic residues" evidence="9">
    <location>
        <begin position="604"/>
        <end position="613"/>
    </location>
</feature>
<dbReference type="InterPro" id="IPR004181">
    <property type="entry name" value="Znf_MIZ"/>
</dbReference>
<dbReference type="PROSITE" id="PS51466">
    <property type="entry name" value="PINIT"/>
    <property type="match status" value="1"/>
</dbReference>
<feature type="compositionally biased region" description="Acidic residues" evidence="9">
    <location>
        <begin position="552"/>
        <end position="564"/>
    </location>
</feature>
<dbReference type="GO" id="GO:0008270">
    <property type="term" value="F:zinc ion binding"/>
    <property type="evidence" value="ECO:0007669"/>
    <property type="project" value="UniProtKB-KW"/>
</dbReference>
<name>A0A4P9ZT50_9FUNG</name>
<dbReference type="PANTHER" id="PTHR10782:SF4">
    <property type="entry name" value="TONALLI, ISOFORM E"/>
    <property type="match status" value="1"/>
</dbReference>
<sequence length="755" mass="82161">MSGSRKLDYQKELGALLAWVKVPEIKDIIRGIRTLSSLSRDVETHLAGNKAELVQRVIRNYRFFIDNADPAILLLLNSLIEEAIYIRLADVQAIPYAMNPLPNLRRLRAEAASPSSSISPSSTPLSTTPFGGELPGLSQSDGRSSTPGSNDQANRLLLPGPRDIINCMPRTNPARSSSSPSFSSYSVPRATSSGLLSPPPISPLPSSALLSHPASTNQSTPQYPAPYRPFPSTTCSTPVAPNSLLALATQASTTASAPSHSTSRPQPLQNLRYRPSPFISVVEALGRPYPCGESPNRYASCQAYFKLTPKQEGELKLTKAQPGRDPGFNIYLLMTSHDQALASFNPAHPGVSAEFPRFSSVKFNGVSVPAAVLNRHNLKTKQVYPIDMTPHYTPGYSTNRVEITYASTKRMVAVMLYCRQTQIPSLLAELQQLRSRSLDTIRDAAEDDDIAATSNVLSLKCPLSHTRIKYPCRTTKCQHLQCFDADSFLRVNQQSPTWKCPVCNCDAQFADLFMDGFSQDILNRVDSSIDQIHVETDMTWHMPEAVDSVTIGDDDDDDDYDSDDGQYPRLQHPASHRNTPMGNLPGHASTLASPGTPLTAQNEARPDKRDAHPSPHGSRSISNNKRPRVEVIDLTLSDSEPEEAASAVPTPSANPRLHFNAPPLYPTLMPPNPSVSPTPVPIHHAPDHDDLEYGGLSPSPHDSPEASREAPPPPPSAAPSSTGAPYPPTSNDSYSPYSATNYRAHYPEVSTARHG</sequence>
<dbReference type="Gene3D" id="3.30.40.10">
    <property type="entry name" value="Zinc/RING finger domain, C3HC4 (zinc finger)"/>
    <property type="match status" value="1"/>
</dbReference>
<organism evidence="12 13">
    <name type="scientific">Dimargaris cristalligena</name>
    <dbReference type="NCBI Taxonomy" id="215637"/>
    <lineage>
        <taxon>Eukaryota</taxon>
        <taxon>Fungi</taxon>
        <taxon>Fungi incertae sedis</taxon>
        <taxon>Zoopagomycota</taxon>
        <taxon>Kickxellomycotina</taxon>
        <taxon>Dimargaritomycetes</taxon>
        <taxon>Dimargaritales</taxon>
        <taxon>Dimargaritaceae</taxon>
        <taxon>Dimargaris</taxon>
    </lineage>
</organism>
<feature type="domain" description="SP-RING-type" evidence="10">
    <location>
        <begin position="446"/>
        <end position="527"/>
    </location>
</feature>
<dbReference type="GO" id="GO:0061665">
    <property type="term" value="F:SUMO ligase activity"/>
    <property type="evidence" value="ECO:0007669"/>
    <property type="project" value="TreeGrafter"/>
</dbReference>
<feature type="compositionally biased region" description="Low complexity" evidence="9">
    <location>
        <begin position="176"/>
        <end position="196"/>
    </location>
</feature>
<dbReference type="STRING" id="215637.A0A4P9ZT50"/>
<keyword evidence="6" id="KW-0833">Ubl conjugation pathway</keyword>
<comment type="pathway">
    <text evidence="1">Protein modification; protein sumoylation.</text>
</comment>
<evidence type="ECO:0000259" key="10">
    <source>
        <dbReference type="PROSITE" id="PS51044"/>
    </source>
</evidence>
<dbReference type="Gene3D" id="2.60.120.780">
    <property type="entry name" value="PINIT domain"/>
    <property type="match status" value="1"/>
</dbReference>
<evidence type="ECO:0000256" key="2">
    <source>
        <dbReference type="ARBA" id="ARBA00005383"/>
    </source>
</evidence>
<dbReference type="PANTHER" id="PTHR10782">
    <property type="entry name" value="ZINC FINGER MIZ DOMAIN-CONTAINING PROTEIN"/>
    <property type="match status" value="1"/>
</dbReference>
<feature type="compositionally biased region" description="Low complexity" evidence="9">
    <location>
        <begin position="250"/>
        <end position="263"/>
    </location>
</feature>
<dbReference type="InterPro" id="IPR013083">
    <property type="entry name" value="Znf_RING/FYVE/PHD"/>
</dbReference>